<dbReference type="NCBIfam" id="NF008695">
    <property type="entry name" value="PRK11713.3-3"/>
    <property type="match status" value="1"/>
</dbReference>
<comment type="subcellular location">
    <subcellularLocation>
        <location evidence="1">Cytoplasm</location>
    </subcellularLocation>
</comment>
<dbReference type="AlphaFoldDB" id="E7ACT2"/>
<comment type="function">
    <text evidence="9">Specifically methylates the N3 position of the uracil ring of uridine 1498 (m3U1498) in 16S rRNA. Acts on the fully assembled 30S ribosomal subunit.</text>
</comment>
<evidence type="ECO:0000313" key="12">
    <source>
        <dbReference type="EMBL" id="CBY82262.1"/>
    </source>
</evidence>
<evidence type="ECO:0000256" key="4">
    <source>
        <dbReference type="ARBA" id="ARBA00022490"/>
    </source>
</evidence>
<feature type="domain" description="Ribosomal RNA small subunit methyltransferase E methyltransferase" evidence="11">
    <location>
        <begin position="106"/>
        <end position="234"/>
    </location>
</feature>
<dbReference type="STRING" id="936155.HFELIS_01780"/>
<reference evidence="12 13" key="1">
    <citation type="journal article" date="2011" name="Genome Biol. Evol.">
        <title>Comparative whole genome sequence analysis of the carcinogenic bacterial model pathogen Helicobacter felis.</title>
        <authorList>
            <person name="Arnold I.C."/>
            <person name="Zigova Z."/>
            <person name="Holden M."/>
            <person name="Lawley T.D."/>
            <person name="Rad R."/>
            <person name="Dougan G."/>
            <person name="Falkow S."/>
            <person name="Bentley S.D."/>
            <person name="Muller A."/>
        </authorList>
    </citation>
    <scope>NUCLEOTIDE SEQUENCE [LARGE SCALE GENOMIC DNA]</scope>
    <source>
        <strain evidence="13">ATCC 49179 / CCUG 28539 / NCTC 12436 / CS1</strain>
    </source>
</reference>
<keyword evidence="13" id="KW-1185">Reference proteome</keyword>
<dbReference type="InterPro" id="IPR029026">
    <property type="entry name" value="tRNA_m1G_MTases_N"/>
</dbReference>
<dbReference type="PANTHER" id="PTHR30027:SF3">
    <property type="entry name" value="16S RRNA (URACIL(1498)-N(3))-METHYLTRANSFERASE"/>
    <property type="match status" value="1"/>
</dbReference>
<evidence type="ECO:0000256" key="6">
    <source>
        <dbReference type="ARBA" id="ARBA00022603"/>
    </source>
</evidence>
<dbReference type="EC" id="2.1.1.193" evidence="3"/>
<dbReference type="PANTHER" id="PTHR30027">
    <property type="entry name" value="RIBOSOMAL RNA SMALL SUBUNIT METHYLTRANSFERASE E"/>
    <property type="match status" value="1"/>
</dbReference>
<gene>
    <name evidence="12" type="ordered locus">Hfelis_01780</name>
</gene>
<dbReference type="Proteomes" id="UP000007934">
    <property type="component" value="Chromosome"/>
</dbReference>
<dbReference type="eggNOG" id="COG1385">
    <property type="taxonomic scope" value="Bacteria"/>
</dbReference>
<evidence type="ECO:0000256" key="1">
    <source>
        <dbReference type="ARBA" id="ARBA00004496"/>
    </source>
</evidence>
<comment type="similarity">
    <text evidence="2">Belongs to the RNA methyltransferase RsmE family.</text>
</comment>
<evidence type="ECO:0000256" key="5">
    <source>
        <dbReference type="ARBA" id="ARBA00022552"/>
    </source>
</evidence>
<comment type="catalytic activity">
    <reaction evidence="10">
        <text>uridine(1498) in 16S rRNA + S-adenosyl-L-methionine = N(3)-methyluridine(1498) in 16S rRNA + S-adenosyl-L-homocysteine + H(+)</text>
        <dbReference type="Rhea" id="RHEA:42920"/>
        <dbReference type="Rhea" id="RHEA-COMP:10283"/>
        <dbReference type="Rhea" id="RHEA-COMP:10284"/>
        <dbReference type="ChEBI" id="CHEBI:15378"/>
        <dbReference type="ChEBI" id="CHEBI:57856"/>
        <dbReference type="ChEBI" id="CHEBI:59789"/>
        <dbReference type="ChEBI" id="CHEBI:65315"/>
        <dbReference type="ChEBI" id="CHEBI:74502"/>
        <dbReference type="EC" id="2.1.1.193"/>
    </reaction>
</comment>
<keyword evidence="6 12" id="KW-0489">Methyltransferase</keyword>
<organism evidence="12 13">
    <name type="scientific">Helicobacter felis (strain ATCC 49179 / CCUG 28539 / NCTC 12436 / CS1)</name>
    <dbReference type="NCBI Taxonomy" id="936155"/>
    <lineage>
        <taxon>Bacteria</taxon>
        <taxon>Pseudomonadati</taxon>
        <taxon>Campylobacterota</taxon>
        <taxon>Epsilonproteobacteria</taxon>
        <taxon>Campylobacterales</taxon>
        <taxon>Helicobacteraceae</taxon>
        <taxon>Helicobacter</taxon>
    </lineage>
</organism>
<dbReference type="GO" id="GO:0070042">
    <property type="term" value="F:rRNA (uridine-N3-)-methyltransferase activity"/>
    <property type="evidence" value="ECO:0007669"/>
    <property type="project" value="TreeGrafter"/>
</dbReference>
<dbReference type="GO" id="GO:0005737">
    <property type="term" value="C:cytoplasm"/>
    <property type="evidence" value="ECO:0007669"/>
    <property type="project" value="UniProtKB-SubCell"/>
</dbReference>
<dbReference type="CDD" id="cd18084">
    <property type="entry name" value="RsmE-like"/>
    <property type="match status" value="1"/>
</dbReference>
<accession>E7ACT2</accession>
<evidence type="ECO:0000256" key="10">
    <source>
        <dbReference type="ARBA" id="ARBA00047944"/>
    </source>
</evidence>
<evidence type="ECO:0000256" key="7">
    <source>
        <dbReference type="ARBA" id="ARBA00022679"/>
    </source>
</evidence>
<dbReference type="SUPFAM" id="SSF75217">
    <property type="entry name" value="alpha/beta knot"/>
    <property type="match status" value="1"/>
</dbReference>
<evidence type="ECO:0000313" key="13">
    <source>
        <dbReference type="Proteomes" id="UP000007934"/>
    </source>
</evidence>
<dbReference type="NCBIfam" id="TIGR00046">
    <property type="entry name" value="RsmE family RNA methyltransferase"/>
    <property type="match status" value="1"/>
</dbReference>
<keyword evidence="8" id="KW-0949">S-adenosyl-L-methionine</keyword>
<keyword evidence="7" id="KW-0808">Transferase</keyword>
<evidence type="ECO:0000256" key="2">
    <source>
        <dbReference type="ARBA" id="ARBA00005528"/>
    </source>
</evidence>
<evidence type="ECO:0000256" key="3">
    <source>
        <dbReference type="ARBA" id="ARBA00012328"/>
    </source>
</evidence>
<dbReference type="InterPro" id="IPR006700">
    <property type="entry name" value="RsmE"/>
</dbReference>
<keyword evidence="5" id="KW-0698">rRNA processing</keyword>
<proteinExistence type="inferred from homology"/>
<evidence type="ECO:0000256" key="8">
    <source>
        <dbReference type="ARBA" id="ARBA00022691"/>
    </source>
</evidence>
<dbReference type="Gene3D" id="3.40.1280.10">
    <property type="match status" value="1"/>
</dbReference>
<dbReference type="KEGG" id="hfe:HFELIS_01780"/>
<dbReference type="InterPro" id="IPR046886">
    <property type="entry name" value="RsmE_MTase_dom"/>
</dbReference>
<keyword evidence="4" id="KW-0963">Cytoplasm</keyword>
<dbReference type="GO" id="GO:0070475">
    <property type="term" value="P:rRNA base methylation"/>
    <property type="evidence" value="ECO:0007669"/>
    <property type="project" value="TreeGrafter"/>
</dbReference>
<dbReference type="Pfam" id="PF04452">
    <property type="entry name" value="Methyltrans_RNA"/>
    <property type="match status" value="1"/>
</dbReference>
<sequence length="263" mass="30379">MELVTLETLILWQLLLEMPYKRECVKMGAKLGARMQFSYHPKAGELELIIEGELYRHLYLSRRTSAQTLLALRNLKDNYLYFYQQMEINKKYARLRCVQSQETPQTPLHQTHLLWAIIALKNVEKVLPYLNQMGVCKISFFYADYSQKDQRPEHHLERFEKILIQSSQQCGRSDLMVLEFLENTEQALKTYPKAAVMDLHGTHSSACLQDLQQGVMIGPEGGFSQRERELFELREIYSTPNPLTLTSEGMALLCAGLGSQKGL</sequence>
<protein>
    <recommendedName>
        <fullName evidence="3">16S rRNA (uracil(1498)-N(3))-methyltransferase</fullName>
        <ecNumber evidence="3">2.1.1.193</ecNumber>
    </recommendedName>
</protein>
<name>E7ACT2_HELFC</name>
<dbReference type="EMBL" id="FQ670179">
    <property type="protein sequence ID" value="CBY82262.1"/>
    <property type="molecule type" value="Genomic_DNA"/>
</dbReference>
<evidence type="ECO:0000256" key="9">
    <source>
        <dbReference type="ARBA" id="ARBA00025699"/>
    </source>
</evidence>
<evidence type="ECO:0000259" key="11">
    <source>
        <dbReference type="Pfam" id="PF04452"/>
    </source>
</evidence>
<dbReference type="InterPro" id="IPR029028">
    <property type="entry name" value="Alpha/beta_knot_MTases"/>
</dbReference>
<dbReference type="HOGENOM" id="CLU_067442_6_0_7"/>